<feature type="transmembrane region" description="Helical" evidence="8">
    <location>
        <begin position="324"/>
        <end position="349"/>
    </location>
</feature>
<feature type="region of interest" description="Disordered" evidence="7">
    <location>
        <begin position="685"/>
        <end position="729"/>
    </location>
</feature>
<keyword evidence="5 8" id="KW-1133">Transmembrane helix</keyword>
<feature type="region of interest" description="Disordered" evidence="7">
    <location>
        <begin position="625"/>
        <end position="672"/>
    </location>
</feature>
<dbReference type="GO" id="GO:0009272">
    <property type="term" value="P:fungal-type cell wall biogenesis"/>
    <property type="evidence" value="ECO:0007669"/>
    <property type="project" value="TreeGrafter"/>
</dbReference>
<dbReference type="AlphaFoldDB" id="A0A6G1HTS4"/>
<feature type="transmembrane region" description="Helical" evidence="8">
    <location>
        <begin position="493"/>
        <end position="512"/>
    </location>
</feature>
<evidence type="ECO:0000256" key="5">
    <source>
        <dbReference type="ARBA" id="ARBA00022989"/>
    </source>
</evidence>
<dbReference type="PANTHER" id="PTHR31145">
    <property type="entry name" value="INTEGRAL MEMBRANE PROTEIN (AFU_ORTHOLOGUE AFUA_7G01610)"/>
    <property type="match status" value="1"/>
</dbReference>
<dbReference type="GO" id="GO:0055085">
    <property type="term" value="P:transmembrane transport"/>
    <property type="evidence" value="ECO:0007669"/>
    <property type="project" value="TreeGrafter"/>
</dbReference>
<dbReference type="PANTHER" id="PTHR31145:SF2">
    <property type="entry name" value="FLAVIN CARRIER PROTEIN 2"/>
    <property type="match status" value="1"/>
</dbReference>
<evidence type="ECO:0000256" key="3">
    <source>
        <dbReference type="ARBA" id="ARBA00022692"/>
    </source>
</evidence>
<organism evidence="11 12">
    <name type="scientific">Trichodelitschia bisporula</name>
    <dbReference type="NCBI Taxonomy" id="703511"/>
    <lineage>
        <taxon>Eukaryota</taxon>
        <taxon>Fungi</taxon>
        <taxon>Dikarya</taxon>
        <taxon>Ascomycota</taxon>
        <taxon>Pezizomycotina</taxon>
        <taxon>Dothideomycetes</taxon>
        <taxon>Dothideomycetes incertae sedis</taxon>
        <taxon>Phaeotrichales</taxon>
        <taxon>Phaeotrichaceae</taxon>
        <taxon>Trichodelitschia</taxon>
    </lineage>
</organism>
<evidence type="ECO:0000313" key="12">
    <source>
        <dbReference type="Proteomes" id="UP000799640"/>
    </source>
</evidence>
<evidence type="ECO:0000313" key="11">
    <source>
        <dbReference type="EMBL" id="KAF2399420.1"/>
    </source>
</evidence>
<feature type="transmembrane region" description="Helical" evidence="8">
    <location>
        <begin position="558"/>
        <end position="583"/>
    </location>
</feature>
<accession>A0A6G1HTS4</accession>
<sequence length="729" mass="79600">MRRSLIMSPFTLLLAILSAFLPFASALRYIESNSLNPCMTNSSFSATLFHVIFTPDNGTLSVSINGVSQISGYVKVELQVLGYGYSIYHDTIDPCSDSTLKGLCPMNTGQLNFPTNAQIPKDTVNKVPNAIYYIPDLDGRVRVWINSTEGVPLACVEAELGNGKTVYQKGVAWTVAVIAGLGLVISAITSGLGHSNTAAHVASNALSLFGFFQAQAFIGMTAVTTPPIVRMWTQNFQWSMGIIRVSFLQRMATWYQRATGGTPSRLLSTLATTSVQVQKRSLDVANFLAKRTNSQTTNAENLKTLSVKGIRRVGFVARIEPTNIFFTGYIFFIIFVLLVVLGVVAFKYICEALTKSGKMKQDKFQDFRNGWTLVLKGILFRIVLIGFPQMVVLCFWEMTIHDSAAEVVLAVSTILAMIAILGWAALKVWRIARRSIVMHKNPAYILYSDPKALNKWGFLYVQFKATMYYFIVPVLFYLLIKGMFIAFGQGSGTAQAVALLIIEAAMLIAVSVMRPYMDKKTNAFNIAIAALNFFNVVLLLFFSGIFGLPTLAVGIMGVLFFVVNAVFALVILLMVMWASVWAITSKNPDTRYQPMRDDRGSFIKSQTNLGTTELDALGATARGDKAGGAGFTERKRMDLDDEEDSFSSTSQVGQRGTGGWVPPRSPVEPPSAPMLRNDVNGAASPIFRSQSPAQAGGVAAPYRPGSGQNGAAAFRAQNNASPWQRGVGY</sequence>
<dbReference type="Pfam" id="PF14558">
    <property type="entry name" value="TRP_N"/>
    <property type="match status" value="1"/>
</dbReference>
<gene>
    <name evidence="11" type="ORF">EJ06DRAFT_50542</name>
</gene>
<keyword evidence="6 8" id="KW-0472">Membrane</keyword>
<feature type="transmembrane region" description="Helical" evidence="8">
    <location>
        <begin position="205"/>
        <end position="229"/>
    </location>
</feature>
<name>A0A6G1HTS4_9PEZI</name>
<evidence type="ECO:0000259" key="10">
    <source>
        <dbReference type="SMART" id="SM01320"/>
    </source>
</evidence>
<evidence type="ECO:0000256" key="9">
    <source>
        <dbReference type="SAM" id="SignalP"/>
    </source>
</evidence>
<dbReference type="InterPro" id="IPR040241">
    <property type="entry name" value="TRP_Flc/Pkd2-like"/>
</dbReference>
<keyword evidence="4 9" id="KW-0732">Signal</keyword>
<dbReference type="SMART" id="SM01320">
    <property type="entry name" value="TRP_N"/>
    <property type="match status" value="1"/>
</dbReference>
<feature type="transmembrane region" description="Helical" evidence="8">
    <location>
        <begin position="524"/>
        <end position="546"/>
    </location>
</feature>
<dbReference type="Pfam" id="PF06011">
    <property type="entry name" value="TRP"/>
    <property type="match status" value="1"/>
</dbReference>
<feature type="transmembrane region" description="Helical" evidence="8">
    <location>
        <begin position="370"/>
        <end position="387"/>
    </location>
</feature>
<proteinExistence type="inferred from homology"/>
<protein>
    <submittedName>
        <fullName evidence="11">TRP-domain-containing protein</fullName>
    </submittedName>
</protein>
<feature type="chain" id="PRO_5026294177" evidence="9">
    <location>
        <begin position="27"/>
        <end position="729"/>
    </location>
</feature>
<keyword evidence="3 8" id="KW-0812">Transmembrane</keyword>
<dbReference type="Proteomes" id="UP000799640">
    <property type="component" value="Unassembled WGS sequence"/>
</dbReference>
<dbReference type="GO" id="GO:0016020">
    <property type="term" value="C:membrane"/>
    <property type="evidence" value="ECO:0007669"/>
    <property type="project" value="UniProtKB-SubCell"/>
</dbReference>
<evidence type="ECO:0000256" key="6">
    <source>
        <dbReference type="ARBA" id="ARBA00023136"/>
    </source>
</evidence>
<evidence type="ECO:0000256" key="2">
    <source>
        <dbReference type="ARBA" id="ARBA00010642"/>
    </source>
</evidence>
<feature type="domain" description="ML-like" evidence="10">
    <location>
        <begin position="28"/>
        <end position="167"/>
    </location>
</feature>
<feature type="signal peptide" evidence="9">
    <location>
        <begin position="1"/>
        <end position="26"/>
    </location>
</feature>
<feature type="transmembrane region" description="Helical" evidence="8">
    <location>
        <begin position="407"/>
        <end position="426"/>
    </location>
</feature>
<evidence type="ECO:0000256" key="8">
    <source>
        <dbReference type="SAM" id="Phobius"/>
    </source>
</evidence>
<feature type="transmembrane region" description="Helical" evidence="8">
    <location>
        <begin position="171"/>
        <end position="193"/>
    </location>
</feature>
<evidence type="ECO:0000256" key="4">
    <source>
        <dbReference type="ARBA" id="ARBA00022729"/>
    </source>
</evidence>
<comment type="subcellular location">
    <subcellularLocation>
        <location evidence="1">Membrane</location>
        <topology evidence="1">Multi-pass membrane protein</topology>
    </subcellularLocation>
</comment>
<evidence type="ECO:0000256" key="7">
    <source>
        <dbReference type="SAM" id="MobiDB-lite"/>
    </source>
</evidence>
<dbReference type="OrthoDB" id="5212126at2759"/>
<evidence type="ECO:0000256" key="1">
    <source>
        <dbReference type="ARBA" id="ARBA00004141"/>
    </source>
</evidence>
<dbReference type="InterPro" id="IPR032800">
    <property type="entry name" value="TRP_N"/>
</dbReference>
<feature type="transmembrane region" description="Helical" evidence="8">
    <location>
        <begin position="467"/>
        <end position="487"/>
    </location>
</feature>
<dbReference type="EMBL" id="ML996697">
    <property type="protein sequence ID" value="KAF2399420.1"/>
    <property type="molecule type" value="Genomic_DNA"/>
</dbReference>
<reference evidence="11" key="1">
    <citation type="journal article" date="2020" name="Stud. Mycol.">
        <title>101 Dothideomycetes genomes: a test case for predicting lifestyles and emergence of pathogens.</title>
        <authorList>
            <person name="Haridas S."/>
            <person name="Albert R."/>
            <person name="Binder M."/>
            <person name="Bloem J."/>
            <person name="Labutti K."/>
            <person name="Salamov A."/>
            <person name="Andreopoulos B."/>
            <person name="Baker S."/>
            <person name="Barry K."/>
            <person name="Bills G."/>
            <person name="Bluhm B."/>
            <person name="Cannon C."/>
            <person name="Castanera R."/>
            <person name="Culley D."/>
            <person name="Daum C."/>
            <person name="Ezra D."/>
            <person name="Gonzalez J."/>
            <person name="Henrissat B."/>
            <person name="Kuo A."/>
            <person name="Liang C."/>
            <person name="Lipzen A."/>
            <person name="Lutzoni F."/>
            <person name="Magnuson J."/>
            <person name="Mondo S."/>
            <person name="Nolan M."/>
            <person name="Ohm R."/>
            <person name="Pangilinan J."/>
            <person name="Park H.-J."/>
            <person name="Ramirez L."/>
            <person name="Alfaro M."/>
            <person name="Sun H."/>
            <person name="Tritt A."/>
            <person name="Yoshinaga Y."/>
            <person name="Zwiers L.-H."/>
            <person name="Turgeon B."/>
            <person name="Goodwin S."/>
            <person name="Spatafora J."/>
            <person name="Crous P."/>
            <person name="Grigoriev I."/>
        </authorList>
    </citation>
    <scope>NUCLEOTIDE SEQUENCE</scope>
    <source>
        <strain evidence="11">CBS 262.69</strain>
    </source>
</reference>
<comment type="similarity">
    <text evidence="2">Belongs to the transient receptor potential (TRP) ion channel family.</text>
</comment>
<keyword evidence="12" id="KW-1185">Reference proteome</keyword>
<dbReference type="InterPro" id="IPR010308">
    <property type="entry name" value="TRP_C"/>
</dbReference>
<feature type="compositionally biased region" description="Pro residues" evidence="7">
    <location>
        <begin position="663"/>
        <end position="672"/>
    </location>
</feature>